<comment type="similarity">
    <text evidence="1">Belongs to the 6-phosphogluconate dehydrogenase family.</text>
</comment>
<dbReference type="GO" id="GO:0016054">
    <property type="term" value="P:organic acid catabolic process"/>
    <property type="evidence" value="ECO:0007669"/>
    <property type="project" value="UniProtKB-ARBA"/>
</dbReference>
<dbReference type="Proteomes" id="UP000034881">
    <property type="component" value="Unassembled WGS sequence"/>
</dbReference>
<dbReference type="InterPro" id="IPR002204">
    <property type="entry name" value="3-OH-isobutyrate_DH-rel_CS"/>
</dbReference>
<dbReference type="GO" id="GO:0004616">
    <property type="term" value="F:phosphogluconate dehydrogenase (decarboxylating) activity"/>
    <property type="evidence" value="ECO:0007669"/>
    <property type="project" value="InterPro"/>
</dbReference>
<dbReference type="PATRIC" id="fig|1618431.3.peg.1263"/>
<keyword evidence="3" id="KW-0311">Gluconate utilization</keyword>
<sequence>MQIGYIGLGKMGKNMVLRLLEKDIKVVAWNRSPQPREEVAQMGAIAVETLDELVAKLKTPRIIWLMLPAGETTNEILKKIIPNLSKGDLVIDGGNSFYKDTLRRNRELEKKGIHFMDIGTSGGPGGARSGACLMIGGSKEDFKRVEKLAKAAAAPGAYEHLGPVGAGHFAKMVHNGIEYGMMESIAEGIAILKTSEFRYDFPKLLDLYNHRSVIESRLVGWLLNAFKKDVELTDISSKISASGEGEWTLKVAKEMGIPAPAIQAAFKVRQKSENDPESSPSSFRNKVVSAMRGEFGGHPVKKV</sequence>
<evidence type="ECO:0000313" key="6">
    <source>
        <dbReference type="EMBL" id="KKR41281.1"/>
    </source>
</evidence>
<evidence type="ECO:0000259" key="5">
    <source>
        <dbReference type="Pfam" id="PF03446"/>
    </source>
</evidence>
<dbReference type="PANTHER" id="PTHR11811">
    <property type="entry name" value="6-PHOSPHOGLUCONATE DEHYDROGENASE"/>
    <property type="match status" value="1"/>
</dbReference>
<feature type="domain" description="6-phosphogluconate dehydrogenase C-terminal" evidence="4">
    <location>
        <begin position="167"/>
        <end position="277"/>
    </location>
</feature>
<dbReference type="GO" id="GO:0050661">
    <property type="term" value="F:NADP binding"/>
    <property type="evidence" value="ECO:0007669"/>
    <property type="project" value="InterPro"/>
</dbReference>
<dbReference type="Pfam" id="PF00393">
    <property type="entry name" value="6PGD"/>
    <property type="match status" value="1"/>
</dbReference>
<organism evidence="6 7">
    <name type="scientific">Candidatus Daviesbacteria bacterium GW2011_GWC2_40_12</name>
    <dbReference type="NCBI Taxonomy" id="1618431"/>
    <lineage>
        <taxon>Bacteria</taxon>
        <taxon>Candidatus Daviesiibacteriota</taxon>
    </lineage>
</organism>
<dbReference type="GO" id="GO:0019521">
    <property type="term" value="P:D-gluconate metabolic process"/>
    <property type="evidence" value="ECO:0007669"/>
    <property type="project" value="UniProtKB-KW"/>
</dbReference>
<name>A0A0G0QVA0_9BACT</name>
<dbReference type="InterPro" id="IPR006183">
    <property type="entry name" value="Pgluconate_DH"/>
</dbReference>
<evidence type="ECO:0000256" key="3">
    <source>
        <dbReference type="ARBA" id="ARBA00023064"/>
    </source>
</evidence>
<protein>
    <submittedName>
        <fullName evidence="6">6-phosphogluconate dehydrogenase-like protein</fullName>
    </submittedName>
</protein>
<dbReference type="InterPro" id="IPR008927">
    <property type="entry name" value="6-PGluconate_DH-like_C_sf"/>
</dbReference>
<dbReference type="NCBIfam" id="TIGR00872">
    <property type="entry name" value="gnd_rel"/>
    <property type="match status" value="1"/>
</dbReference>
<dbReference type="EMBL" id="LBYB01000015">
    <property type="protein sequence ID" value="KKR41281.1"/>
    <property type="molecule type" value="Genomic_DNA"/>
</dbReference>
<dbReference type="InterPro" id="IPR006115">
    <property type="entry name" value="6PGDH_NADP-bd"/>
</dbReference>
<keyword evidence="2" id="KW-0560">Oxidoreductase</keyword>
<evidence type="ECO:0000313" key="7">
    <source>
        <dbReference type="Proteomes" id="UP000034881"/>
    </source>
</evidence>
<accession>A0A0G0QVA0</accession>
<dbReference type="SUPFAM" id="SSF48179">
    <property type="entry name" value="6-phosphogluconate dehydrogenase C-terminal domain-like"/>
    <property type="match status" value="1"/>
</dbReference>
<comment type="caution">
    <text evidence="6">The sequence shown here is derived from an EMBL/GenBank/DDBJ whole genome shotgun (WGS) entry which is preliminary data.</text>
</comment>
<gene>
    <name evidence="6" type="ORF">UT77_C0015G0025</name>
</gene>
<dbReference type="PROSITE" id="PS00895">
    <property type="entry name" value="3_HYDROXYISOBUT_DH"/>
    <property type="match status" value="1"/>
</dbReference>
<dbReference type="GO" id="GO:0006098">
    <property type="term" value="P:pentose-phosphate shunt"/>
    <property type="evidence" value="ECO:0007669"/>
    <property type="project" value="InterPro"/>
</dbReference>
<dbReference type="InterPro" id="IPR004849">
    <property type="entry name" value="6DGDH_YqeC"/>
</dbReference>
<evidence type="ECO:0000256" key="2">
    <source>
        <dbReference type="ARBA" id="ARBA00023002"/>
    </source>
</evidence>
<proteinExistence type="inferred from homology"/>
<dbReference type="AlphaFoldDB" id="A0A0G0QVA0"/>
<dbReference type="SUPFAM" id="SSF51735">
    <property type="entry name" value="NAD(P)-binding Rossmann-fold domains"/>
    <property type="match status" value="1"/>
</dbReference>
<feature type="domain" description="6-phosphogluconate dehydrogenase NADP-binding" evidence="5">
    <location>
        <begin position="2"/>
        <end position="154"/>
    </location>
</feature>
<evidence type="ECO:0000256" key="1">
    <source>
        <dbReference type="ARBA" id="ARBA00008419"/>
    </source>
</evidence>
<dbReference type="PRINTS" id="PR00076">
    <property type="entry name" value="6PGDHDRGNASE"/>
</dbReference>
<evidence type="ECO:0000259" key="4">
    <source>
        <dbReference type="Pfam" id="PF00393"/>
    </source>
</evidence>
<dbReference type="InterPro" id="IPR036291">
    <property type="entry name" value="NAD(P)-bd_dom_sf"/>
</dbReference>
<dbReference type="InterPro" id="IPR006114">
    <property type="entry name" value="6PGDH_C"/>
</dbReference>
<reference evidence="6 7" key="1">
    <citation type="journal article" date="2015" name="Nature">
        <title>rRNA introns, odd ribosomes, and small enigmatic genomes across a large radiation of phyla.</title>
        <authorList>
            <person name="Brown C.T."/>
            <person name="Hug L.A."/>
            <person name="Thomas B.C."/>
            <person name="Sharon I."/>
            <person name="Castelle C.J."/>
            <person name="Singh A."/>
            <person name="Wilkins M.J."/>
            <person name="Williams K.H."/>
            <person name="Banfield J.F."/>
        </authorList>
    </citation>
    <scope>NUCLEOTIDE SEQUENCE [LARGE SCALE GENOMIC DNA]</scope>
</reference>
<dbReference type="Pfam" id="PF03446">
    <property type="entry name" value="NAD_binding_2"/>
    <property type="match status" value="1"/>
</dbReference>
<dbReference type="Gene3D" id="1.10.1040.10">
    <property type="entry name" value="N-(1-d-carboxylethyl)-l-norvaline Dehydrogenase, domain 2"/>
    <property type="match status" value="1"/>
</dbReference>
<dbReference type="NCBIfam" id="NF007161">
    <property type="entry name" value="PRK09599.1"/>
    <property type="match status" value="1"/>
</dbReference>
<dbReference type="InterPro" id="IPR013328">
    <property type="entry name" value="6PGD_dom2"/>
</dbReference>
<dbReference type="Gene3D" id="3.40.50.720">
    <property type="entry name" value="NAD(P)-binding Rossmann-like Domain"/>
    <property type="match status" value="1"/>
</dbReference>